<organism evidence="2 3">
    <name type="scientific">Trifolium subterraneum</name>
    <name type="common">Subterranean clover</name>
    <dbReference type="NCBI Taxonomy" id="3900"/>
    <lineage>
        <taxon>Eukaryota</taxon>
        <taxon>Viridiplantae</taxon>
        <taxon>Streptophyta</taxon>
        <taxon>Embryophyta</taxon>
        <taxon>Tracheophyta</taxon>
        <taxon>Spermatophyta</taxon>
        <taxon>Magnoliopsida</taxon>
        <taxon>eudicotyledons</taxon>
        <taxon>Gunneridae</taxon>
        <taxon>Pentapetalae</taxon>
        <taxon>rosids</taxon>
        <taxon>fabids</taxon>
        <taxon>Fabales</taxon>
        <taxon>Fabaceae</taxon>
        <taxon>Papilionoideae</taxon>
        <taxon>50 kb inversion clade</taxon>
        <taxon>NPAAA clade</taxon>
        <taxon>Hologalegina</taxon>
        <taxon>IRL clade</taxon>
        <taxon>Trifolieae</taxon>
        <taxon>Trifolium</taxon>
    </lineage>
</organism>
<evidence type="ECO:0000313" key="3">
    <source>
        <dbReference type="Proteomes" id="UP000242715"/>
    </source>
</evidence>
<keyword evidence="3" id="KW-1185">Reference proteome</keyword>
<keyword evidence="1" id="KW-0472">Membrane</keyword>
<evidence type="ECO:0000313" key="2">
    <source>
        <dbReference type="EMBL" id="GAU48247.1"/>
    </source>
</evidence>
<gene>
    <name evidence="2" type="ORF">TSUD_174850</name>
</gene>
<dbReference type="Proteomes" id="UP000242715">
    <property type="component" value="Unassembled WGS sequence"/>
</dbReference>
<feature type="transmembrane region" description="Helical" evidence="1">
    <location>
        <begin position="51"/>
        <end position="74"/>
    </location>
</feature>
<dbReference type="EMBL" id="DF974398">
    <property type="protein sequence ID" value="GAU48247.1"/>
    <property type="molecule type" value="Genomic_DNA"/>
</dbReference>
<accession>A0A2Z6PQ23</accession>
<protein>
    <submittedName>
        <fullName evidence="2">Uncharacterized protein</fullName>
    </submittedName>
</protein>
<name>A0A2Z6PQ23_TRISU</name>
<keyword evidence="1" id="KW-0812">Transmembrane</keyword>
<evidence type="ECO:0000256" key="1">
    <source>
        <dbReference type="SAM" id="Phobius"/>
    </source>
</evidence>
<sequence>MSDLATNVNHFIVTNLSFPSIAKLESDSFDDGSGLAVVGIWMSHSQMLRHYLCYFLVVWFLGGEAFKTFCGLWYHDDDEV</sequence>
<reference evidence="3" key="1">
    <citation type="journal article" date="2017" name="Front. Plant Sci.">
        <title>Climate Clever Clovers: New Paradigm to Reduce the Environmental Footprint of Ruminants by Breeding Low Methanogenic Forages Utilizing Haplotype Variation.</title>
        <authorList>
            <person name="Kaur P."/>
            <person name="Appels R."/>
            <person name="Bayer P.E."/>
            <person name="Keeble-Gagnere G."/>
            <person name="Wang J."/>
            <person name="Hirakawa H."/>
            <person name="Shirasawa K."/>
            <person name="Vercoe P."/>
            <person name="Stefanova K."/>
            <person name="Durmic Z."/>
            <person name="Nichols P."/>
            <person name="Revell C."/>
            <person name="Isobe S.N."/>
            <person name="Edwards D."/>
            <person name="Erskine W."/>
        </authorList>
    </citation>
    <scope>NUCLEOTIDE SEQUENCE [LARGE SCALE GENOMIC DNA]</scope>
    <source>
        <strain evidence="3">cv. Daliak</strain>
    </source>
</reference>
<proteinExistence type="predicted"/>
<dbReference type="AlphaFoldDB" id="A0A2Z6PQ23"/>
<keyword evidence="1" id="KW-1133">Transmembrane helix</keyword>